<protein>
    <submittedName>
        <fullName evidence="2">Uncharacterized protein</fullName>
    </submittedName>
</protein>
<sequence length="86" mass="9840">MEPILDLPKRKKGRCPKLTMATSLYLWSMTFDDYGELQRSCFFHRCFLICSCPVVDDGKEPLEDADEEGPRNEPDAATDPHSFTLL</sequence>
<feature type="region of interest" description="Disordered" evidence="1">
    <location>
        <begin position="60"/>
        <end position="86"/>
    </location>
</feature>
<evidence type="ECO:0000313" key="2">
    <source>
        <dbReference type="EMBL" id="ERN11800.1"/>
    </source>
</evidence>
<gene>
    <name evidence="2" type="ORF">AMTR_s00022p00253360</name>
</gene>
<dbReference type="EMBL" id="KI392687">
    <property type="protein sequence ID" value="ERN11800.1"/>
    <property type="molecule type" value="Genomic_DNA"/>
</dbReference>
<evidence type="ECO:0000256" key="1">
    <source>
        <dbReference type="SAM" id="MobiDB-lite"/>
    </source>
</evidence>
<dbReference type="Gramene" id="ERN11800">
    <property type="protein sequence ID" value="ERN11800"/>
    <property type="gene ID" value="AMTR_s00022p00253360"/>
</dbReference>
<dbReference type="AlphaFoldDB" id="W1PWQ4"/>
<keyword evidence="3" id="KW-1185">Reference proteome</keyword>
<accession>W1PWQ4</accession>
<feature type="compositionally biased region" description="Basic and acidic residues" evidence="1">
    <location>
        <begin position="60"/>
        <end position="74"/>
    </location>
</feature>
<dbReference type="HOGENOM" id="CLU_2500916_0_0_1"/>
<organism evidence="2 3">
    <name type="scientific">Amborella trichopoda</name>
    <dbReference type="NCBI Taxonomy" id="13333"/>
    <lineage>
        <taxon>Eukaryota</taxon>
        <taxon>Viridiplantae</taxon>
        <taxon>Streptophyta</taxon>
        <taxon>Embryophyta</taxon>
        <taxon>Tracheophyta</taxon>
        <taxon>Spermatophyta</taxon>
        <taxon>Magnoliopsida</taxon>
        <taxon>Amborellales</taxon>
        <taxon>Amborellaceae</taxon>
        <taxon>Amborella</taxon>
    </lineage>
</organism>
<reference evidence="3" key="1">
    <citation type="journal article" date="2013" name="Science">
        <title>The Amborella genome and the evolution of flowering plants.</title>
        <authorList>
            <consortium name="Amborella Genome Project"/>
        </authorList>
    </citation>
    <scope>NUCLEOTIDE SEQUENCE [LARGE SCALE GENOMIC DNA]</scope>
</reference>
<dbReference type="Proteomes" id="UP000017836">
    <property type="component" value="Unassembled WGS sequence"/>
</dbReference>
<name>W1PWQ4_AMBTC</name>
<proteinExistence type="predicted"/>
<evidence type="ECO:0000313" key="3">
    <source>
        <dbReference type="Proteomes" id="UP000017836"/>
    </source>
</evidence>